<evidence type="ECO:0000256" key="1">
    <source>
        <dbReference type="SAM" id="MobiDB-lite"/>
    </source>
</evidence>
<accession>A0A976M8N1</accession>
<sequence>MRYKVVFSGLSCMAYLSIIFQKLFYKSKPKRLRSSSKTAADGEANEQGPSNTASNTGDATSEVIASNSSVEKISQSEATDPHTPRNRGTPSTTASNPYVPTKTSDKLTSTGMAKKFLDSTKRFIYKIDNVVDNEVPHTMESVNV</sequence>
<feature type="transmembrane region" description="Helical" evidence="2">
    <location>
        <begin position="6"/>
        <end position="25"/>
    </location>
</feature>
<protein>
    <submittedName>
        <fullName evidence="3">Uncharacterized protein</fullName>
    </submittedName>
</protein>
<evidence type="ECO:0000313" key="4">
    <source>
        <dbReference type="Proteomes" id="UP000244803"/>
    </source>
</evidence>
<keyword evidence="2" id="KW-1133">Transmembrane helix</keyword>
<dbReference type="AlphaFoldDB" id="A0A976M8N1"/>
<proteinExistence type="predicted"/>
<keyword evidence="2" id="KW-0812">Transmembrane</keyword>
<reference evidence="3" key="1">
    <citation type="submission" date="2022-07" db="EMBL/GenBank/DDBJ databases">
        <title>Evaluation of T. orientalis genome assembly methods using nanopore sequencing and analysis of variation between genomes.</title>
        <authorList>
            <person name="Yam J."/>
            <person name="Micallef M.L."/>
            <person name="Liu M."/>
            <person name="Djordjevic S.P."/>
            <person name="Bogema D.R."/>
            <person name="Jenkins C."/>
        </authorList>
    </citation>
    <scope>NUCLEOTIDE SEQUENCE</scope>
    <source>
        <strain evidence="3">Fish Creek</strain>
    </source>
</reference>
<dbReference type="EMBL" id="CP056068">
    <property type="protein sequence ID" value="UKJ90722.1"/>
    <property type="molecule type" value="Genomic_DNA"/>
</dbReference>
<name>A0A976M8N1_THEOR</name>
<dbReference type="OrthoDB" id="10434115at2759"/>
<evidence type="ECO:0000313" key="3">
    <source>
        <dbReference type="EMBL" id="UKJ90722.1"/>
    </source>
</evidence>
<evidence type="ECO:0000256" key="2">
    <source>
        <dbReference type="SAM" id="Phobius"/>
    </source>
</evidence>
<feature type="compositionally biased region" description="Polar residues" evidence="1">
    <location>
        <begin position="86"/>
        <end position="109"/>
    </location>
</feature>
<dbReference type="Proteomes" id="UP000244803">
    <property type="component" value="Chromosome 2"/>
</dbReference>
<feature type="region of interest" description="Disordered" evidence="1">
    <location>
        <begin position="32"/>
        <end position="109"/>
    </location>
</feature>
<keyword evidence="2" id="KW-0472">Membrane</keyword>
<feature type="compositionally biased region" description="Polar residues" evidence="1">
    <location>
        <begin position="47"/>
        <end position="78"/>
    </location>
</feature>
<organism evidence="3 4">
    <name type="scientific">Theileria orientalis</name>
    <dbReference type="NCBI Taxonomy" id="68886"/>
    <lineage>
        <taxon>Eukaryota</taxon>
        <taxon>Sar</taxon>
        <taxon>Alveolata</taxon>
        <taxon>Apicomplexa</taxon>
        <taxon>Aconoidasida</taxon>
        <taxon>Piroplasmida</taxon>
        <taxon>Theileriidae</taxon>
        <taxon>Theileria</taxon>
    </lineage>
</organism>
<gene>
    <name evidence="3" type="ORF">MACJ_001656</name>
</gene>